<dbReference type="EMBL" id="JAEUBG010002645">
    <property type="protein sequence ID" value="KAH3684261.1"/>
    <property type="molecule type" value="Genomic_DNA"/>
</dbReference>
<keyword evidence="1" id="KW-0732">Signal</keyword>
<protein>
    <submittedName>
        <fullName evidence="2">Uncharacterized protein</fullName>
    </submittedName>
</protein>
<evidence type="ECO:0000313" key="3">
    <source>
        <dbReference type="Proteomes" id="UP000774326"/>
    </source>
</evidence>
<name>A0A9P8TMZ4_WICPI</name>
<evidence type="ECO:0000313" key="2">
    <source>
        <dbReference type="EMBL" id="KAH3684261.1"/>
    </source>
</evidence>
<keyword evidence="3" id="KW-1185">Reference proteome</keyword>
<feature type="signal peptide" evidence="1">
    <location>
        <begin position="1"/>
        <end position="27"/>
    </location>
</feature>
<feature type="chain" id="PRO_5040183934" evidence="1">
    <location>
        <begin position="28"/>
        <end position="92"/>
    </location>
</feature>
<reference evidence="2" key="2">
    <citation type="submission" date="2021-01" db="EMBL/GenBank/DDBJ databases">
        <authorList>
            <person name="Schikora-Tamarit M.A."/>
        </authorList>
    </citation>
    <scope>NUCLEOTIDE SEQUENCE</scope>
    <source>
        <strain evidence="2">CBS2887</strain>
    </source>
</reference>
<dbReference type="Proteomes" id="UP000774326">
    <property type="component" value="Unassembled WGS sequence"/>
</dbReference>
<comment type="caution">
    <text evidence="2">The sequence shown here is derived from an EMBL/GenBank/DDBJ whole genome shotgun (WGS) entry which is preliminary data.</text>
</comment>
<accession>A0A9P8TMZ4</accession>
<dbReference type="AlphaFoldDB" id="A0A9P8TMZ4"/>
<gene>
    <name evidence="2" type="ORF">WICPIJ_004764</name>
</gene>
<proteinExistence type="predicted"/>
<evidence type="ECO:0000256" key="1">
    <source>
        <dbReference type="SAM" id="SignalP"/>
    </source>
</evidence>
<reference evidence="2" key="1">
    <citation type="journal article" date="2021" name="Open Biol.">
        <title>Shared evolutionary footprints suggest mitochondrial oxidative damage underlies multiple complex I losses in fungi.</title>
        <authorList>
            <person name="Schikora-Tamarit M.A."/>
            <person name="Marcet-Houben M."/>
            <person name="Nosek J."/>
            <person name="Gabaldon T."/>
        </authorList>
    </citation>
    <scope>NUCLEOTIDE SEQUENCE</scope>
    <source>
        <strain evidence="2">CBS2887</strain>
    </source>
</reference>
<organism evidence="2 3">
    <name type="scientific">Wickerhamomyces pijperi</name>
    <name type="common">Yeast</name>
    <name type="synonym">Pichia pijperi</name>
    <dbReference type="NCBI Taxonomy" id="599730"/>
    <lineage>
        <taxon>Eukaryota</taxon>
        <taxon>Fungi</taxon>
        <taxon>Dikarya</taxon>
        <taxon>Ascomycota</taxon>
        <taxon>Saccharomycotina</taxon>
        <taxon>Saccharomycetes</taxon>
        <taxon>Phaffomycetales</taxon>
        <taxon>Wickerhamomycetaceae</taxon>
        <taxon>Wickerhamomyces</taxon>
    </lineage>
</organism>
<sequence length="92" mass="10294">MEPNQTRNLKLPVQGLLLLALSGIGFEDCEETNNLVSDNEVVVLVDESFAVDLEELMIDWDAPFVRVLIDPRQVGVESVTHWNVEQDGDEQG</sequence>